<dbReference type="OrthoDB" id="438440at2759"/>
<gene>
    <name evidence="17" type="ORF">SeLEV6574_g05675</name>
</gene>
<evidence type="ECO:0000256" key="8">
    <source>
        <dbReference type="ARBA" id="ARBA00022837"/>
    </source>
</evidence>
<evidence type="ECO:0000256" key="6">
    <source>
        <dbReference type="ARBA" id="ARBA00022723"/>
    </source>
</evidence>
<feature type="transmembrane region" description="Helical" evidence="15">
    <location>
        <begin position="53"/>
        <end position="74"/>
    </location>
</feature>
<dbReference type="InterPro" id="IPR052214">
    <property type="entry name" value="DAG_Lipase-Related"/>
</dbReference>
<evidence type="ECO:0000313" key="18">
    <source>
        <dbReference type="Proteomes" id="UP000320475"/>
    </source>
</evidence>
<dbReference type="CDD" id="cd00519">
    <property type="entry name" value="Lipase_3"/>
    <property type="match status" value="1"/>
</dbReference>
<name>A0A507CSZ4_9FUNG</name>
<evidence type="ECO:0000256" key="11">
    <source>
        <dbReference type="ARBA" id="ARBA00023098"/>
    </source>
</evidence>
<keyword evidence="9" id="KW-0442">Lipid degradation</keyword>
<keyword evidence="3" id="KW-1003">Cell membrane</keyword>
<evidence type="ECO:0000256" key="2">
    <source>
        <dbReference type="ARBA" id="ARBA00004651"/>
    </source>
</evidence>
<keyword evidence="8" id="KW-0106">Calcium</keyword>
<reference evidence="17 18" key="1">
    <citation type="journal article" date="2019" name="Sci. Rep.">
        <title>Comparative genomics of chytrid fungi reveal insights into the obligate biotrophic and pathogenic lifestyle of Synchytrium endobioticum.</title>
        <authorList>
            <person name="van de Vossenberg B.T.L.H."/>
            <person name="Warris S."/>
            <person name="Nguyen H.D.T."/>
            <person name="van Gent-Pelzer M.P.E."/>
            <person name="Joly D.L."/>
            <person name="van de Geest H.C."/>
            <person name="Bonants P.J.M."/>
            <person name="Smith D.S."/>
            <person name="Levesque C.A."/>
            <person name="van der Lee T.A.J."/>
        </authorList>
    </citation>
    <scope>NUCLEOTIDE SEQUENCE [LARGE SCALE GENOMIC DNA]</scope>
    <source>
        <strain evidence="17 18">LEV6574</strain>
    </source>
</reference>
<dbReference type="VEuPathDB" id="FungiDB:SeMB42_g05251"/>
<evidence type="ECO:0000313" key="17">
    <source>
        <dbReference type="EMBL" id="TPX42292.1"/>
    </source>
</evidence>
<sequence>MPKIIALGRKWNLSSDDLFIPALFESCIHLARTAVITSFFVATGHCLQWKIFFSLNLLTLVALTSLNAIISSISLRGTIADDTPRKTIPTLAPYYLALTSLDILILIYGLVILHRQPDMCAKTSLLVYVSASLAATTVFHICLVVAIWDSTTPLADSSDTWSRRLKWLLHTRTIKNNPNVSEALTNVSRVLADFFDCDTNLVASDVAVALLLLLRRQMCTEWRHASLRPHPHHRRVPVTQAELEPVRYYFQYAEAIYGLPLYLFSRPLMHGMRHICCPCTAPHPESVSEYISVRSGACCCFASWPPQSLCCGGTRRIPHPDILYFSHHNEIFLSPFLVAVDRSRKAIVVAIRGSLSTSDIITDLALQTAPLEITAHDNPYTHSGMLACARRILQELEHEGVMHSISARYADHALVVVGHSLGAGVAALLTHLLRTAFPSVVCFAYGPPAVLASPSTSHYFATFVTSVILNADLVCRLTRRSLHALQGDVVHAVQTCRERKVDVLGKAVVEYVRRAVGIARDGDVEDAVDETTPIALESPPSAGASASMTRWRGFDADPEMTLPGRIMHLVKDVPSLETNASFVRGRSAAKNKKTVKYKAVWANYDEFKHIVISSSMLSDHLPNNYKCALGMVEDEVEVEEEGEVV</sequence>
<dbReference type="InterPro" id="IPR002921">
    <property type="entry name" value="Fungal_lipase-type"/>
</dbReference>
<dbReference type="GO" id="GO:0046872">
    <property type="term" value="F:metal ion binding"/>
    <property type="evidence" value="ECO:0007669"/>
    <property type="project" value="UniProtKB-KW"/>
</dbReference>
<feature type="domain" description="Fungal lipase-type" evidence="16">
    <location>
        <begin position="348"/>
        <end position="478"/>
    </location>
</feature>
<dbReference type="GO" id="GO:0016298">
    <property type="term" value="F:lipase activity"/>
    <property type="evidence" value="ECO:0007669"/>
    <property type="project" value="TreeGrafter"/>
</dbReference>
<comment type="caution">
    <text evidence="17">The sequence shown here is derived from an EMBL/GenBank/DDBJ whole genome shotgun (WGS) entry which is preliminary data.</text>
</comment>
<feature type="transmembrane region" description="Helical" evidence="15">
    <location>
        <begin position="94"/>
        <end position="113"/>
    </location>
</feature>
<evidence type="ECO:0000256" key="12">
    <source>
        <dbReference type="ARBA" id="ARBA00023136"/>
    </source>
</evidence>
<evidence type="ECO:0000256" key="5">
    <source>
        <dbReference type="ARBA" id="ARBA00022692"/>
    </source>
</evidence>
<dbReference type="SUPFAM" id="SSF53474">
    <property type="entry name" value="alpha/beta-Hydrolases"/>
    <property type="match status" value="1"/>
</dbReference>
<evidence type="ECO:0000259" key="16">
    <source>
        <dbReference type="Pfam" id="PF01764"/>
    </source>
</evidence>
<dbReference type="GO" id="GO:0019369">
    <property type="term" value="P:arachidonate metabolic process"/>
    <property type="evidence" value="ECO:0007669"/>
    <property type="project" value="TreeGrafter"/>
</dbReference>
<comment type="subcellular location">
    <subcellularLocation>
        <location evidence="2">Cell membrane</location>
        <topology evidence="2">Multi-pass membrane protein</topology>
    </subcellularLocation>
</comment>
<evidence type="ECO:0000256" key="4">
    <source>
        <dbReference type="ARBA" id="ARBA00022553"/>
    </source>
</evidence>
<protein>
    <recommendedName>
        <fullName evidence="14">sn-1-specific diacylglycerol lipase</fullName>
        <ecNumber evidence="14">3.1.1.116</ecNumber>
    </recommendedName>
</protein>
<evidence type="ECO:0000256" key="1">
    <source>
        <dbReference type="ARBA" id="ARBA00001913"/>
    </source>
</evidence>
<evidence type="ECO:0000256" key="13">
    <source>
        <dbReference type="ARBA" id="ARBA00024531"/>
    </source>
</evidence>
<evidence type="ECO:0000256" key="3">
    <source>
        <dbReference type="ARBA" id="ARBA00022475"/>
    </source>
</evidence>
<evidence type="ECO:0000256" key="14">
    <source>
        <dbReference type="ARBA" id="ARBA00026104"/>
    </source>
</evidence>
<dbReference type="EC" id="3.1.1.116" evidence="14"/>
<evidence type="ECO:0000256" key="10">
    <source>
        <dbReference type="ARBA" id="ARBA00022989"/>
    </source>
</evidence>
<accession>A0A507CSZ4</accession>
<evidence type="ECO:0000256" key="9">
    <source>
        <dbReference type="ARBA" id="ARBA00022963"/>
    </source>
</evidence>
<keyword evidence="5 15" id="KW-0812">Transmembrane</keyword>
<comment type="cofactor">
    <cofactor evidence="1">
        <name>Ca(2+)</name>
        <dbReference type="ChEBI" id="CHEBI:29108"/>
    </cofactor>
</comment>
<feature type="transmembrane region" description="Helical" evidence="15">
    <location>
        <begin position="125"/>
        <end position="148"/>
    </location>
</feature>
<dbReference type="Gene3D" id="3.40.50.1820">
    <property type="entry name" value="alpha/beta hydrolase"/>
    <property type="match status" value="1"/>
</dbReference>
<dbReference type="GO" id="GO:0005886">
    <property type="term" value="C:plasma membrane"/>
    <property type="evidence" value="ECO:0007669"/>
    <property type="project" value="UniProtKB-SubCell"/>
</dbReference>
<keyword evidence="7" id="KW-0378">Hydrolase</keyword>
<dbReference type="Proteomes" id="UP000320475">
    <property type="component" value="Unassembled WGS sequence"/>
</dbReference>
<dbReference type="InterPro" id="IPR029058">
    <property type="entry name" value="AB_hydrolase_fold"/>
</dbReference>
<evidence type="ECO:0000256" key="15">
    <source>
        <dbReference type="SAM" id="Phobius"/>
    </source>
</evidence>
<keyword evidence="6" id="KW-0479">Metal-binding</keyword>
<dbReference type="Pfam" id="PF01764">
    <property type="entry name" value="Lipase_3"/>
    <property type="match status" value="1"/>
</dbReference>
<dbReference type="EMBL" id="QEAM01000278">
    <property type="protein sequence ID" value="TPX42292.1"/>
    <property type="molecule type" value="Genomic_DNA"/>
</dbReference>
<organism evidence="17 18">
    <name type="scientific">Synchytrium endobioticum</name>
    <dbReference type="NCBI Taxonomy" id="286115"/>
    <lineage>
        <taxon>Eukaryota</taxon>
        <taxon>Fungi</taxon>
        <taxon>Fungi incertae sedis</taxon>
        <taxon>Chytridiomycota</taxon>
        <taxon>Chytridiomycota incertae sedis</taxon>
        <taxon>Chytridiomycetes</taxon>
        <taxon>Synchytriales</taxon>
        <taxon>Synchytriaceae</taxon>
        <taxon>Synchytrium</taxon>
    </lineage>
</organism>
<evidence type="ECO:0000256" key="7">
    <source>
        <dbReference type="ARBA" id="ARBA00022801"/>
    </source>
</evidence>
<keyword evidence="10 15" id="KW-1133">Transmembrane helix</keyword>
<keyword evidence="11" id="KW-0443">Lipid metabolism</keyword>
<dbReference type="PANTHER" id="PTHR45792">
    <property type="entry name" value="DIACYLGLYCEROL LIPASE HOMOLOG-RELATED"/>
    <property type="match status" value="1"/>
</dbReference>
<keyword evidence="12 15" id="KW-0472">Membrane</keyword>
<comment type="catalytic activity">
    <reaction evidence="13">
        <text>a 1,2-diacyl-sn-glycerol + H2O = a 2-acylglycerol + a fatty acid + H(+)</text>
        <dbReference type="Rhea" id="RHEA:33275"/>
        <dbReference type="ChEBI" id="CHEBI:15377"/>
        <dbReference type="ChEBI" id="CHEBI:15378"/>
        <dbReference type="ChEBI" id="CHEBI:17389"/>
        <dbReference type="ChEBI" id="CHEBI:17815"/>
        <dbReference type="ChEBI" id="CHEBI:28868"/>
        <dbReference type="EC" id="3.1.1.116"/>
    </reaction>
    <physiologicalReaction direction="left-to-right" evidence="13">
        <dbReference type="Rhea" id="RHEA:33276"/>
    </physiologicalReaction>
</comment>
<dbReference type="GO" id="GO:0046340">
    <property type="term" value="P:diacylglycerol catabolic process"/>
    <property type="evidence" value="ECO:0007669"/>
    <property type="project" value="TreeGrafter"/>
</dbReference>
<dbReference type="AlphaFoldDB" id="A0A507CSZ4"/>
<dbReference type="PANTHER" id="PTHR45792:SF8">
    <property type="entry name" value="DIACYLGLYCEROL LIPASE-ALPHA"/>
    <property type="match status" value="1"/>
</dbReference>
<keyword evidence="4" id="KW-0597">Phosphoprotein</keyword>
<proteinExistence type="predicted"/>